<organism evidence="2 3">
    <name type="scientific">Mesorhizobium muleiense</name>
    <dbReference type="NCBI Taxonomy" id="1004279"/>
    <lineage>
        <taxon>Bacteria</taxon>
        <taxon>Pseudomonadati</taxon>
        <taxon>Pseudomonadota</taxon>
        <taxon>Alphaproteobacteria</taxon>
        <taxon>Hyphomicrobiales</taxon>
        <taxon>Phyllobacteriaceae</taxon>
        <taxon>Mesorhizobium</taxon>
    </lineage>
</organism>
<evidence type="ECO:0000313" key="2">
    <source>
        <dbReference type="EMBL" id="SDL17387.1"/>
    </source>
</evidence>
<protein>
    <submittedName>
        <fullName evidence="2">Stress responsive A/B Barrel Domain</fullName>
    </submittedName>
</protein>
<dbReference type="SUPFAM" id="SSF54909">
    <property type="entry name" value="Dimeric alpha+beta barrel"/>
    <property type="match status" value="1"/>
</dbReference>
<dbReference type="Pfam" id="PF07876">
    <property type="entry name" value="Dabb"/>
    <property type="match status" value="1"/>
</dbReference>
<evidence type="ECO:0000259" key="1">
    <source>
        <dbReference type="PROSITE" id="PS51502"/>
    </source>
</evidence>
<sequence length="97" mass="11145">MIRHTVVFRLKHKENSAEEAKFLADAKILAAIPGVEKFEQLQQVSPKNDYRFGFSMEFADQAAYSGYNDHPDHVAFVRDRWIPEVAAFLEIDYAPLS</sequence>
<name>A0A1G9HWK8_9HYPH</name>
<evidence type="ECO:0000313" key="3">
    <source>
        <dbReference type="Proteomes" id="UP000198894"/>
    </source>
</evidence>
<accession>A0A1G9HWK8</accession>
<dbReference type="RefSeq" id="WP_091600036.1">
    <property type="nucleotide sequence ID" value="NZ_FNEE01000028.1"/>
</dbReference>
<gene>
    <name evidence="2" type="ORF">SAMN05428953_12872</name>
</gene>
<dbReference type="InterPro" id="IPR013097">
    <property type="entry name" value="Dabb"/>
</dbReference>
<dbReference type="InterPro" id="IPR011008">
    <property type="entry name" value="Dimeric_a/b-barrel"/>
</dbReference>
<dbReference type="Gene3D" id="3.30.70.100">
    <property type="match status" value="1"/>
</dbReference>
<dbReference type="SMART" id="SM00886">
    <property type="entry name" value="Dabb"/>
    <property type="match status" value="1"/>
</dbReference>
<dbReference type="EMBL" id="FNEE01000028">
    <property type="protein sequence ID" value="SDL17387.1"/>
    <property type="molecule type" value="Genomic_DNA"/>
</dbReference>
<feature type="domain" description="Stress-response A/B barrel" evidence="1">
    <location>
        <begin position="2"/>
        <end position="93"/>
    </location>
</feature>
<proteinExistence type="predicted"/>
<dbReference type="AlphaFoldDB" id="A0A1G9HWK8"/>
<dbReference type="Proteomes" id="UP000198894">
    <property type="component" value="Unassembled WGS sequence"/>
</dbReference>
<dbReference type="PROSITE" id="PS51502">
    <property type="entry name" value="S_R_A_B_BARREL"/>
    <property type="match status" value="1"/>
</dbReference>
<reference evidence="3" key="1">
    <citation type="submission" date="2016-10" db="EMBL/GenBank/DDBJ databases">
        <authorList>
            <person name="Varghese N."/>
            <person name="Submissions S."/>
        </authorList>
    </citation>
    <scope>NUCLEOTIDE SEQUENCE [LARGE SCALE GENOMIC DNA]</scope>
    <source>
        <strain evidence="3">CGMCC 1.11022</strain>
    </source>
</reference>
<keyword evidence="3" id="KW-1185">Reference proteome</keyword>